<feature type="transmembrane region" description="Helical" evidence="12">
    <location>
        <begin position="135"/>
        <end position="157"/>
    </location>
</feature>
<feature type="non-terminal residue" evidence="15">
    <location>
        <position position="634"/>
    </location>
</feature>
<evidence type="ECO:0000256" key="3">
    <source>
        <dbReference type="ARBA" id="ARBA00022538"/>
    </source>
</evidence>
<feature type="transmembrane region" description="Helical" evidence="12">
    <location>
        <begin position="472"/>
        <end position="493"/>
    </location>
</feature>
<dbReference type="SUPFAM" id="SSF81296">
    <property type="entry name" value="E set domains"/>
    <property type="match status" value="1"/>
</dbReference>
<dbReference type="InterPro" id="IPR014756">
    <property type="entry name" value="Ig_E-set"/>
</dbReference>
<proteinExistence type="inferred from homology"/>
<evidence type="ECO:0000256" key="8">
    <source>
        <dbReference type="ARBA" id="ARBA00023065"/>
    </source>
</evidence>
<dbReference type="Pfam" id="PF17655">
    <property type="entry name" value="IRK_C"/>
    <property type="match status" value="1"/>
</dbReference>
<organism evidence="15">
    <name type="scientific">Aphanomyces stellatus</name>
    <dbReference type="NCBI Taxonomy" id="120398"/>
    <lineage>
        <taxon>Eukaryota</taxon>
        <taxon>Sar</taxon>
        <taxon>Stramenopiles</taxon>
        <taxon>Oomycota</taxon>
        <taxon>Saprolegniomycetes</taxon>
        <taxon>Saprolegniales</taxon>
        <taxon>Verrucalvaceae</taxon>
        <taxon>Aphanomyces</taxon>
    </lineage>
</organism>
<reference evidence="15" key="1">
    <citation type="submission" date="2019-06" db="EMBL/GenBank/DDBJ databases">
        <title>Genomics analysis of Aphanomyces spp. identifies a new class of oomycete effector associated with host adaptation.</title>
        <authorList>
            <person name="Gaulin E."/>
        </authorList>
    </citation>
    <scope>NUCLEOTIDE SEQUENCE</scope>
    <source>
        <strain evidence="15">CBS 578.67</strain>
    </source>
</reference>
<evidence type="ECO:0000256" key="6">
    <source>
        <dbReference type="ARBA" id="ARBA00022958"/>
    </source>
</evidence>
<protein>
    <recommendedName>
        <fullName evidence="16">Inward rectifier potassium channel C-terminal domain-containing protein</fullName>
    </recommendedName>
</protein>
<feature type="domain" description="Potassium channel" evidence="13">
    <location>
        <begin position="493"/>
        <end position="561"/>
    </location>
</feature>
<keyword evidence="10 11" id="KW-0407">Ion channel</keyword>
<keyword evidence="2 11" id="KW-0813">Transport</keyword>
<dbReference type="GO" id="GO:1990573">
    <property type="term" value="P:potassium ion import across plasma membrane"/>
    <property type="evidence" value="ECO:0007669"/>
    <property type="project" value="TreeGrafter"/>
</dbReference>
<keyword evidence="7 12" id="KW-1133">Transmembrane helix</keyword>
<evidence type="ECO:0000256" key="5">
    <source>
        <dbReference type="ARBA" id="ARBA00022882"/>
    </source>
</evidence>
<evidence type="ECO:0000256" key="4">
    <source>
        <dbReference type="ARBA" id="ARBA00022692"/>
    </source>
</evidence>
<keyword evidence="8 11" id="KW-0406">Ion transport</keyword>
<dbReference type="InterPro" id="IPR013099">
    <property type="entry name" value="K_chnl_dom"/>
</dbReference>
<feature type="transmembrane region" description="Helical" evidence="12">
    <location>
        <begin position="541"/>
        <end position="563"/>
    </location>
</feature>
<gene>
    <name evidence="15" type="ORF">As57867_016572</name>
</gene>
<evidence type="ECO:0000256" key="9">
    <source>
        <dbReference type="ARBA" id="ARBA00023136"/>
    </source>
</evidence>
<dbReference type="OrthoDB" id="273257at2759"/>
<sequence length="634" mass="71039">MTTAAPLHYPLVGTWKDEWLGLRIAQSSSGKAPLGRIFQAAASQHESFLGHRYRFVKNPRSAAKDMVYVLLNVDWTAFTLSILGFSVSVTCVFATAFHFVCRDTDTFENAFNLSYQSFTTIGFGILYPRNTCANIVLSLEAFVAAIVIATLSGLVFVRFSRPHSTAVFSSQCVVQPYGHDLALVIRVANATRSHDLQHDAILEASFHMNLMRIERTSPTNSTLVLRRYELHMLQSSFLAFRKDIQLVHVIDAASPLYGLTPELCALSDMALQVDLVGIEATSQSTLQDQMLYTAEQFEWGAKFRDMFHIDQDDGELVMDFRQLSATEPLSTTPPMHILPLTRERGKFHQAVYARQFSMADVVTQSMGTVEEGDLRASALSAASRQSHEAVSTEHHMFGKRRDHPMQDMLTQSLLDDDRSSVRSSRVYRSSLSTGLDVDNLPFFDRIVPRHHNVPYSFHTFYSDTLKTSWVKILSVSVIGFTLVNFVFAGIYSIGRNGIYASPDVQANNSDFNLCYFFSVHTLSTVGYGTIGPKPGSVWENLWVIVESIFGIVITTIFTGIAWSKFSRPRAHIKFSDKVVITTIQDQRVLLLRALNLRTHGDISGNAFRLGVSEKDKRTGLRQVHEVDLVNATFP</sequence>
<keyword evidence="5 11" id="KW-0851">Voltage-gated channel</keyword>
<keyword evidence="3 11" id="KW-0633">Potassium transport</keyword>
<dbReference type="GO" id="GO:0005886">
    <property type="term" value="C:plasma membrane"/>
    <property type="evidence" value="ECO:0007669"/>
    <property type="project" value="TreeGrafter"/>
</dbReference>
<comment type="subcellular location">
    <subcellularLocation>
        <location evidence="1 11">Membrane</location>
        <topology evidence="1 11">Multi-pass membrane protein</topology>
    </subcellularLocation>
</comment>
<dbReference type="PANTHER" id="PTHR11767">
    <property type="entry name" value="INWARD RECTIFIER POTASSIUM CHANNEL"/>
    <property type="match status" value="1"/>
</dbReference>
<evidence type="ECO:0000256" key="10">
    <source>
        <dbReference type="ARBA" id="ARBA00023303"/>
    </source>
</evidence>
<evidence type="ECO:0000256" key="12">
    <source>
        <dbReference type="SAM" id="Phobius"/>
    </source>
</evidence>
<evidence type="ECO:0000256" key="7">
    <source>
        <dbReference type="ARBA" id="ARBA00022989"/>
    </source>
</evidence>
<dbReference type="GO" id="GO:0034702">
    <property type="term" value="C:monoatomic ion channel complex"/>
    <property type="evidence" value="ECO:0007669"/>
    <property type="project" value="UniProtKB-KW"/>
</dbReference>
<dbReference type="PANTHER" id="PTHR11767:SF102">
    <property type="entry name" value="INWARDLY RECTIFYING POTASSIUM CHANNEL 1, ISOFORM F"/>
    <property type="match status" value="1"/>
</dbReference>
<evidence type="ECO:0000313" key="15">
    <source>
        <dbReference type="EMBL" id="KAF0692288.1"/>
    </source>
</evidence>
<comment type="similarity">
    <text evidence="11">Belongs to the inward rectifier-type potassium channel (TC 1.A.2.1) family.</text>
</comment>
<keyword evidence="6 11" id="KW-0630">Potassium</keyword>
<dbReference type="InterPro" id="IPR016449">
    <property type="entry name" value="K_chnl_inward-rec_Kir"/>
</dbReference>
<keyword evidence="9 12" id="KW-0472">Membrane</keyword>
<evidence type="ECO:0000259" key="14">
    <source>
        <dbReference type="Pfam" id="PF17655"/>
    </source>
</evidence>
<evidence type="ECO:0000256" key="2">
    <source>
        <dbReference type="ARBA" id="ARBA00022448"/>
    </source>
</evidence>
<comment type="caution">
    <text evidence="15">The sequence shown here is derived from an EMBL/GenBank/DDBJ whole genome shotgun (WGS) entry which is preliminary data.</text>
</comment>
<dbReference type="AlphaFoldDB" id="A0A6A4Y938"/>
<evidence type="ECO:0008006" key="16">
    <source>
        <dbReference type="Google" id="ProtNLM"/>
    </source>
</evidence>
<feature type="transmembrane region" description="Helical" evidence="12">
    <location>
        <begin position="75"/>
        <end position="101"/>
    </location>
</feature>
<dbReference type="GO" id="GO:0034765">
    <property type="term" value="P:regulation of monoatomic ion transmembrane transport"/>
    <property type="evidence" value="ECO:0007669"/>
    <property type="project" value="TreeGrafter"/>
</dbReference>
<dbReference type="Gene3D" id="1.10.287.70">
    <property type="match status" value="2"/>
</dbReference>
<dbReference type="Pfam" id="PF07885">
    <property type="entry name" value="Ion_trans_2"/>
    <property type="match status" value="1"/>
</dbReference>
<dbReference type="SUPFAM" id="SSF81324">
    <property type="entry name" value="Voltage-gated potassium channels"/>
    <property type="match status" value="2"/>
</dbReference>
<name>A0A6A4Y938_9STRA</name>
<dbReference type="InterPro" id="IPR013518">
    <property type="entry name" value="K_chnl_inward-rec_Kir_cyto"/>
</dbReference>
<accession>A0A6A4Y938</accession>
<evidence type="ECO:0000256" key="11">
    <source>
        <dbReference type="RuleBase" id="RU003822"/>
    </source>
</evidence>
<dbReference type="PRINTS" id="PR01320">
    <property type="entry name" value="KIRCHANNEL"/>
</dbReference>
<feature type="domain" description="Inward rectifier potassium channel C-terminal" evidence="14">
    <location>
        <begin position="167"/>
        <end position="331"/>
    </location>
</feature>
<dbReference type="InterPro" id="IPR041647">
    <property type="entry name" value="IRK_C"/>
</dbReference>
<evidence type="ECO:0000259" key="13">
    <source>
        <dbReference type="Pfam" id="PF07885"/>
    </source>
</evidence>
<dbReference type="Gene3D" id="2.60.40.1400">
    <property type="entry name" value="G protein-activated inward rectifier potassium channel 1"/>
    <property type="match status" value="1"/>
</dbReference>
<evidence type="ECO:0000256" key="1">
    <source>
        <dbReference type="ARBA" id="ARBA00004141"/>
    </source>
</evidence>
<dbReference type="EMBL" id="VJMH01005907">
    <property type="protein sequence ID" value="KAF0692288.1"/>
    <property type="molecule type" value="Genomic_DNA"/>
</dbReference>
<dbReference type="GO" id="GO:0005242">
    <property type="term" value="F:inward rectifier potassium channel activity"/>
    <property type="evidence" value="ECO:0007669"/>
    <property type="project" value="InterPro"/>
</dbReference>
<keyword evidence="4 11" id="KW-0812">Transmembrane</keyword>